<dbReference type="AlphaFoldDB" id="A0A0D0AAE2"/>
<dbReference type="InParanoid" id="A0A0D0AAE2"/>
<protein>
    <submittedName>
        <fullName evidence="1">Uncharacterized protein</fullName>
    </submittedName>
</protein>
<dbReference type="Proteomes" id="UP000054485">
    <property type="component" value="Unassembled WGS sequence"/>
</dbReference>
<keyword evidence="2" id="KW-1185">Reference proteome</keyword>
<evidence type="ECO:0000313" key="1">
    <source>
        <dbReference type="EMBL" id="KIK47225.1"/>
    </source>
</evidence>
<organism evidence="1 2">
    <name type="scientific">Suillus luteus UH-Slu-Lm8-n1</name>
    <dbReference type="NCBI Taxonomy" id="930992"/>
    <lineage>
        <taxon>Eukaryota</taxon>
        <taxon>Fungi</taxon>
        <taxon>Dikarya</taxon>
        <taxon>Basidiomycota</taxon>
        <taxon>Agaricomycotina</taxon>
        <taxon>Agaricomycetes</taxon>
        <taxon>Agaricomycetidae</taxon>
        <taxon>Boletales</taxon>
        <taxon>Suillineae</taxon>
        <taxon>Suillaceae</taxon>
        <taxon>Suillus</taxon>
    </lineage>
</organism>
<reference evidence="2" key="2">
    <citation type="submission" date="2015-01" db="EMBL/GenBank/DDBJ databases">
        <title>Evolutionary Origins and Diversification of the Mycorrhizal Mutualists.</title>
        <authorList>
            <consortium name="DOE Joint Genome Institute"/>
            <consortium name="Mycorrhizal Genomics Consortium"/>
            <person name="Kohler A."/>
            <person name="Kuo A."/>
            <person name="Nagy L.G."/>
            <person name="Floudas D."/>
            <person name="Copeland A."/>
            <person name="Barry K.W."/>
            <person name="Cichocki N."/>
            <person name="Veneault-Fourrey C."/>
            <person name="LaButti K."/>
            <person name="Lindquist E.A."/>
            <person name="Lipzen A."/>
            <person name="Lundell T."/>
            <person name="Morin E."/>
            <person name="Murat C."/>
            <person name="Riley R."/>
            <person name="Ohm R."/>
            <person name="Sun H."/>
            <person name="Tunlid A."/>
            <person name="Henrissat B."/>
            <person name="Grigoriev I.V."/>
            <person name="Hibbett D.S."/>
            <person name="Martin F."/>
        </authorList>
    </citation>
    <scope>NUCLEOTIDE SEQUENCE [LARGE SCALE GENOMIC DNA]</scope>
    <source>
        <strain evidence="2">UH-Slu-Lm8-n1</strain>
    </source>
</reference>
<dbReference type="HOGENOM" id="CLU_1876791_0_0_1"/>
<reference evidence="1 2" key="1">
    <citation type="submission" date="2014-04" db="EMBL/GenBank/DDBJ databases">
        <authorList>
            <consortium name="DOE Joint Genome Institute"/>
            <person name="Kuo A."/>
            <person name="Ruytinx J."/>
            <person name="Rineau F."/>
            <person name="Colpaert J."/>
            <person name="Kohler A."/>
            <person name="Nagy L.G."/>
            <person name="Floudas D."/>
            <person name="Copeland A."/>
            <person name="Barry K.W."/>
            <person name="Cichocki N."/>
            <person name="Veneault-Fourrey C."/>
            <person name="LaButti K."/>
            <person name="Lindquist E.A."/>
            <person name="Lipzen A."/>
            <person name="Lundell T."/>
            <person name="Morin E."/>
            <person name="Murat C."/>
            <person name="Sun H."/>
            <person name="Tunlid A."/>
            <person name="Henrissat B."/>
            <person name="Grigoriev I.V."/>
            <person name="Hibbett D.S."/>
            <person name="Martin F."/>
            <person name="Nordberg H.P."/>
            <person name="Cantor M.N."/>
            <person name="Hua S.X."/>
        </authorList>
    </citation>
    <scope>NUCLEOTIDE SEQUENCE [LARGE SCALE GENOMIC DNA]</scope>
    <source>
        <strain evidence="1 2">UH-Slu-Lm8-n1</strain>
    </source>
</reference>
<accession>A0A0D0AAE2</accession>
<name>A0A0D0AAE2_9AGAM</name>
<gene>
    <name evidence="1" type="ORF">CY34DRAFT_278889</name>
</gene>
<evidence type="ECO:0000313" key="2">
    <source>
        <dbReference type="Proteomes" id="UP000054485"/>
    </source>
</evidence>
<dbReference type="EMBL" id="KN835149">
    <property type="protein sequence ID" value="KIK47225.1"/>
    <property type="molecule type" value="Genomic_DNA"/>
</dbReference>
<proteinExistence type="predicted"/>
<sequence>MNMRITMEVSLIRGSIHTRVEWSLGRRQNCSVCLCGICACPGCMVDMQLDNVRKCLHRFQKGTADTSLTCWSHCDHKTTPTAGSAILVIGTPLWDISLPTTQSAVDSIDAPNIKIPHSGITSNANSINEEGRSNVT</sequence>